<protein>
    <recommendedName>
        <fullName evidence="2">Glycosyltransferase 2-like domain-containing protein</fullName>
    </recommendedName>
</protein>
<feature type="non-terminal residue" evidence="1">
    <location>
        <position position="36"/>
    </location>
</feature>
<reference evidence="1" key="1">
    <citation type="submission" date="2018-05" db="EMBL/GenBank/DDBJ databases">
        <authorList>
            <person name="Lanie J.A."/>
            <person name="Ng W.-L."/>
            <person name="Kazmierczak K.M."/>
            <person name="Andrzejewski T.M."/>
            <person name="Davidsen T.M."/>
            <person name="Wayne K.J."/>
            <person name="Tettelin H."/>
            <person name="Glass J.I."/>
            <person name="Rusch D."/>
            <person name="Podicherti R."/>
            <person name="Tsui H.-C.T."/>
            <person name="Winkler M.E."/>
        </authorList>
    </citation>
    <scope>NUCLEOTIDE SEQUENCE</scope>
</reference>
<organism evidence="1">
    <name type="scientific">marine metagenome</name>
    <dbReference type="NCBI Taxonomy" id="408172"/>
    <lineage>
        <taxon>unclassified sequences</taxon>
        <taxon>metagenomes</taxon>
        <taxon>ecological metagenomes</taxon>
    </lineage>
</organism>
<gene>
    <name evidence="1" type="ORF">METZ01_LOCUS492924</name>
</gene>
<proteinExistence type="predicted"/>
<dbReference type="AlphaFoldDB" id="A0A383D6Y7"/>
<evidence type="ECO:0000313" key="1">
    <source>
        <dbReference type="EMBL" id="SVE40070.1"/>
    </source>
</evidence>
<evidence type="ECO:0008006" key="2">
    <source>
        <dbReference type="Google" id="ProtNLM"/>
    </source>
</evidence>
<dbReference type="EMBL" id="UINC01214718">
    <property type="protein sequence ID" value="SVE40070.1"/>
    <property type="molecule type" value="Genomic_DNA"/>
</dbReference>
<sequence length="36" mass="4240">MYERLIQTFNKINCDYEIIFVNDGSLDNTSVIIDEI</sequence>
<name>A0A383D6Y7_9ZZZZ</name>
<accession>A0A383D6Y7</accession>